<comment type="caution">
    <text evidence="2">The sequence shown here is derived from an EMBL/GenBank/DDBJ whole genome shotgun (WGS) entry which is preliminary data.</text>
</comment>
<feature type="compositionally biased region" description="Basic and acidic residues" evidence="1">
    <location>
        <begin position="36"/>
        <end position="57"/>
    </location>
</feature>
<feature type="region of interest" description="Disordered" evidence="1">
    <location>
        <begin position="81"/>
        <end position="148"/>
    </location>
</feature>
<keyword evidence="3" id="KW-1185">Reference proteome</keyword>
<dbReference type="AlphaFoldDB" id="S8CQG1"/>
<sequence length="148" mass="16379">MDPSPLPPASPSAEEDEWDADGFVIPSLGIDEEGWNDSKTKDSKPSEAEVPPSKEENIYLGPHGVPPWQAKQIIEGCFSRKQGQRQRINQANRRYGGSGRENKVDSLRELMGPGNGKMSSLSSSSSKGRSRGDWLEPHCDEAQFERRP</sequence>
<dbReference type="Proteomes" id="UP000015453">
    <property type="component" value="Unassembled WGS sequence"/>
</dbReference>
<evidence type="ECO:0000256" key="1">
    <source>
        <dbReference type="SAM" id="MobiDB-lite"/>
    </source>
</evidence>
<dbReference type="EMBL" id="AUSU01002342">
    <property type="protein sequence ID" value="EPS68975.1"/>
    <property type="molecule type" value="Genomic_DNA"/>
</dbReference>
<protein>
    <submittedName>
        <fullName evidence="2">Uncharacterized protein</fullName>
    </submittedName>
</protein>
<feature type="compositionally biased region" description="Pro residues" evidence="1">
    <location>
        <begin position="1"/>
        <end position="10"/>
    </location>
</feature>
<organism evidence="2 3">
    <name type="scientific">Genlisea aurea</name>
    <dbReference type="NCBI Taxonomy" id="192259"/>
    <lineage>
        <taxon>Eukaryota</taxon>
        <taxon>Viridiplantae</taxon>
        <taxon>Streptophyta</taxon>
        <taxon>Embryophyta</taxon>
        <taxon>Tracheophyta</taxon>
        <taxon>Spermatophyta</taxon>
        <taxon>Magnoliopsida</taxon>
        <taxon>eudicotyledons</taxon>
        <taxon>Gunneridae</taxon>
        <taxon>Pentapetalae</taxon>
        <taxon>asterids</taxon>
        <taxon>lamiids</taxon>
        <taxon>Lamiales</taxon>
        <taxon>Lentibulariaceae</taxon>
        <taxon>Genlisea</taxon>
    </lineage>
</organism>
<dbReference type="OrthoDB" id="631005at2759"/>
<feature type="compositionally biased region" description="Basic and acidic residues" evidence="1">
    <location>
        <begin position="130"/>
        <end position="148"/>
    </location>
</feature>
<feature type="region of interest" description="Disordered" evidence="1">
    <location>
        <begin position="1"/>
        <end position="65"/>
    </location>
</feature>
<accession>S8CQG1</accession>
<gene>
    <name evidence="2" type="ORF">M569_05798</name>
</gene>
<dbReference type="PANTHER" id="PTHR36075:SF1">
    <property type="entry name" value="OS03G0595200 PROTEIN"/>
    <property type="match status" value="1"/>
</dbReference>
<reference evidence="2 3" key="1">
    <citation type="journal article" date="2013" name="BMC Genomics">
        <title>The miniature genome of a carnivorous plant Genlisea aurea contains a low number of genes and short non-coding sequences.</title>
        <authorList>
            <person name="Leushkin E.V."/>
            <person name="Sutormin R.A."/>
            <person name="Nabieva E.R."/>
            <person name="Penin A.A."/>
            <person name="Kondrashov A.S."/>
            <person name="Logacheva M.D."/>
        </authorList>
    </citation>
    <scope>NUCLEOTIDE SEQUENCE [LARGE SCALE GENOMIC DNA]</scope>
</reference>
<dbReference type="PANTHER" id="PTHR36075">
    <property type="entry name" value="BNAA10G09820D PROTEIN"/>
    <property type="match status" value="1"/>
</dbReference>
<name>S8CQG1_9LAMI</name>
<evidence type="ECO:0000313" key="3">
    <source>
        <dbReference type="Proteomes" id="UP000015453"/>
    </source>
</evidence>
<evidence type="ECO:0000313" key="2">
    <source>
        <dbReference type="EMBL" id="EPS68975.1"/>
    </source>
</evidence>
<proteinExistence type="predicted"/>